<accession>A0A644U6R2</accession>
<proteinExistence type="predicted"/>
<reference evidence="1" key="1">
    <citation type="submission" date="2019-08" db="EMBL/GenBank/DDBJ databases">
        <authorList>
            <person name="Kucharzyk K."/>
            <person name="Murdoch R.W."/>
            <person name="Higgins S."/>
            <person name="Loffler F."/>
        </authorList>
    </citation>
    <scope>NUCLEOTIDE SEQUENCE</scope>
</reference>
<sequence length="133" mass="14936">MTIVTSSRKPAPEVRKLAKEIAFALDFPFVQRGKAGIHDIGGDDPRVIFLSGSKRQGPVFDLMVNDSLVFSMLISNVKESERTGPFFKGFVTREKELFDYLSPHVPITYDENADGPIVFCGTQKRHYVLQVMV</sequence>
<dbReference type="EMBL" id="VSSQ01000081">
    <property type="protein sequence ID" value="MPL74532.1"/>
    <property type="molecule type" value="Genomic_DNA"/>
</dbReference>
<protein>
    <submittedName>
        <fullName evidence="1">Uncharacterized protein</fullName>
    </submittedName>
</protein>
<evidence type="ECO:0000313" key="1">
    <source>
        <dbReference type="EMBL" id="MPL74532.1"/>
    </source>
</evidence>
<organism evidence="1">
    <name type="scientific">bioreactor metagenome</name>
    <dbReference type="NCBI Taxonomy" id="1076179"/>
    <lineage>
        <taxon>unclassified sequences</taxon>
        <taxon>metagenomes</taxon>
        <taxon>ecological metagenomes</taxon>
    </lineage>
</organism>
<dbReference type="AlphaFoldDB" id="A0A644U6R2"/>
<dbReference type="SUPFAM" id="SSF52954">
    <property type="entry name" value="Class II aaRS ABD-related"/>
    <property type="match status" value="1"/>
</dbReference>
<comment type="caution">
    <text evidence="1">The sequence shown here is derived from an EMBL/GenBank/DDBJ whole genome shotgun (WGS) entry which is preliminary data.</text>
</comment>
<name>A0A644U6R2_9ZZZZ</name>
<gene>
    <name evidence="1" type="ORF">SDC9_20345</name>
</gene>
<dbReference type="Gene3D" id="3.40.50.10480">
    <property type="entry name" value="Probable brix-domain ribosomal biogenesis protein"/>
    <property type="match status" value="1"/>
</dbReference>